<evidence type="ECO:0000313" key="2">
    <source>
        <dbReference type="Proteomes" id="UP000431401"/>
    </source>
</evidence>
<evidence type="ECO:0008006" key="3">
    <source>
        <dbReference type="Google" id="ProtNLM"/>
    </source>
</evidence>
<dbReference type="CDD" id="cd00146">
    <property type="entry name" value="PKD"/>
    <property type="match status" value="1"/>
</dbReference>
<dbReference type="EMBL" id="WEGI01000010">
    <property type="protein sequence ID" value="MQY29247.1"/>
    <property type="molecule type" value="Genomic_DNA"/>
</dbReference>
<protein>
    <recommendedName>
        <fullName evidence="3">PKD domain-containing protein</fullName>
    </recommendedName>
</protein>
<dbReference type="Proteomes" id="UP000431401">
    <property type="component" value="Unassembled WGS sequence"/>
</dbReference>
<evidence type="ECO:0000313" key="1">
    <source>
        <dbReference type="EMBL" id="MQY29247.1"/>
    </source>
</evidence>
<reference evidence="1 2" key="1">
    <citation type="submission" date="2019-10" db="EMBL/GenBank/DDBJ databases">
        <title>Nocardia macrotermitis sp. nov. and Nocardia aurantia sp. nov., isolated from the gut of fungus growing-termite Macrotermes natalensis.</title>
        <authorList>
            <person name="Benndorf R."/>
            <person name="Schwitalla J."/>
            <person name="Martin K."/>
            <person name="De Beer W."/>
            <person name="Kaster A.-K."/>
            <person name="Vollmers J."/>
            <person name="Poulsen M."/>
            <person name="Beemelmanns C."/>
        </authorList>
    </citation>
    <scope>NUCLEOTIDE SEQUENCE [LARGE SCALE GENOMIC DNA]</scope>
    <source>
        <strain evidence="1 2">RB56</strain>
    </source>
</reference>
<keyword evidence="2" id="KW-1185">Reference proteome</keyword>
<comment type="caution">
    <text evidence="1">The sequence shown here is derived from an EMBL/GenBank/DDBJ whole genome shotgun (WGS) entry which is preliminary data.</text>
</comment>
<organism evidence="1 2">
    <name type="scientific">Nocardia aurantia</name>
    <dbReference type="NCBI Taxonomy" id="2585199"/>
    <lineage>
        <taxon>Bacteria</taxon>
        <taxon>Bacillati</taxon>
        <taxon>Actinomycetota</taxon>
        <taxon>Actinomycetes</taxon>
        <taxon>Mycobacteriales</taxon>
        <taxon>Nocardiaceae</taxon>
        <taxon>Nocardia</taxon>
    </lineage>
</organism>
<proteinExistence type="predicted"/>
<name>A0A7K0DUP5_9NOCA</name>
<gene>
    <name evidence="1" type="ORF">NRB56_48370</name>
</gene>
<dbReference type="RefSeq" id="WP_227838250.1">
    <property type="nucleotide sequence ID" value="NZ_WEGI01000010.1"/>
</dbReference>
<dbReference type="AlphaFoldDB" id="A0A7K0DUP5"/>
<accession>A0A7K0DUP5</accession>
<sequence>MEQHPIDPDFAEPYLDTDEWRTEPVPHRYVHGGFTGTDTRFSLYFPPAEDYQGRFFQHITPVPDSENLAPHATGREDKIGFAFASGAYFVETNGGGSPATPGGATDPTVTAYRANAAVAQYSRVVARRLYGERRVYGYAYGGSGGGYRTIGGAESTAGMWDGFVPYVIGSPMAIPNVFTVRMHAQRILRERLDGIADAADAGSDRPIDDGLTEEQRAALAEVTRMGFPTRSWFGHRTMGFHAFGTLYPHVLLVDPAYSADFWSTPGYAGADPAASVHRDRVRHRCRTTGALTRAQARARGIPEHQAAGTPRGGVDDAFKGPAGDADAIVAVDVPGISGCAPAQGADLVVRTGAAAGTRVTITEFHGDTAVLDAPDHAGGLAGLAPGDTVEIDNSGFLAAQTYHRHQVPDATYAVWDQFRAADGTPRYPQRPLLLGPLFTAAASGHLPTGRFTGKMIVVACLLDREAFPWQADWYRERVREHLGDRTDDHFRLWYVDHALHGDDERQEHPTRTVTYLGVLHQALRQLSAWVETGRPPAATTRYTVDDGQVHVPASAADRLGVQPVVALTADGGERADTRVGRPIRLHAIAETPPGAGRIVDLAWDFDGTGDFTEHSEFASGTTVEVERNHVFGEPGKYFVTVRVSTHPHGDPDDHFARVDNLARVRVVVTA</sequence>